<proteinExistence type="predicted"/>
<protein>
    <recommendedName>
        <fullName evidence="3">Lipoprotein</fullName>
    </recommendedName>
</protein>
<evidence type="ECO:0000313" key="1">
    <source>
        <dbReference type="EMBL" id="GAA5502435.1"/>
    </source>
</evidence>
<dbReference type="RefSeq" id="WP_353542400.1">
    <property type="nucleotide sequence ID" value="NZ_BAABRN010000023.1"/>
</dbReference>
<gene>
    <name evidence="1" type="ORF">Dxin01_02179</name>
</gene>
<sequence>MNRRLLFPLALLPLLAACRSHEVLPPDQYNLSGTLYGDWGAGPRLRLALVGSGLPNVFTNNSAYAQNVVPSTGSAASRSFGFDLPSFPNLVGIYQVIAFDDGNNNAKYDIGETVARNRLWLIYSPTDTTTPAVNIPAQFPWAAGEEAIPSMSVKRGWNVYDRAQRLSDSNPMAASKITGYDIYR</sequence>
<evidence type="ECO:0008006" key="3">
    <source>
        <dbReference type="Google" id="ProtNLM"/>
    </source>
</evidence>
<name>A0ABP9VD09_9DEIO</name>
<organism evidence="1 2">
    <name type="scientific">Deinococcus xinjiangensis</name>
    <dbReference type="NCBI Taxonomy" id="457454"/>
    <lineage>
        <taxon>Bacteria</taxon>
        <taxon>Thermotogati</taxon>
        <taxon>Deinococcota</taxon>
        <taxon>Deinococci</taxon>
        <taxon>Deinococcales</taxon>
        <taxon>Deinococcaceae</taxon>
        <taxon>Deinococcus</taxon>
    </lineage>
</organism>
<evidence type="ECO:0000313" key="2">
    <source>
        <dbReference type="Proteomes" id="UP001458946"/>
    </source>
</evidence>
<keyword evidence="2" id="KW-1185">Reference proteome</keyword>
<dbReference type="PROSITE" id="PS51257">
    <property type="entry name" value="PROKAR_LIPOPROTEIN"/>
    <property type="match status" value="1"/>
</dbReference>
<dbReference type="EMBL" id="BAABRN010000023">
    <property type="protein sequence ID" value="GAA5502435.1"/>
    <property type="molecule type" value="Genomic_DNA"/>
</dbReference>
<dbReference type="Proteomes" id="UP001458946">
    <property type="component" value="Unassembled WGS sequence"/>
</dbReference>
<reference evidence="1 2" key="1">
    <citation type="submission" date="2024-02" db="EMBL/GenBank/DDBJ databases">
        <title>Deinococcus xinjiangensis NBRC 107630.</title>
        <authorList>
            <person name="Ichikawa N."/>
            <person name="Katano-Makiyama Y."/>
            <person name="Hidaka K."/>
        </authorList>
    </citation>
    <scope>NUCLEOTIDE SEQUENCE [LARGE SCALE GENOMIC DNA]</scope>
    <source>
        <strain evidence="1 2">NBRC 107630</strain>
    </source>
</reference>
<comment type="caution">
    <text evidence="1">The sequence shown here is derived from an EMBL/GenBank/DDBJ whole genome shotgun (WGS) entry which is preliminary data.</text>
</comment>
<accession>A0ABP9VD09</accession>